<proteinExistence type="predicted"/>
<feature type="compositionally biased region" description="Basic and acidic residues" evidence="1">
    <location>
        <begin position="236"/>
        <end position="265"/>
    </location>
</feature>
<sequence length="672" mass="76711">MEKSPHSYKHSDRKRSETPIQIQTYKKGHPTYCKATFKGAEHRNKQSFIERSNRTNRLSIKGFQLQNILSKTKEKIPADNRPSEFEQILKHSLLQDDNPQVSKRKPHEGNMGNVLRHIGRISAHSHRKVSSKVSNFSTHEQNLPVQSSPFRSSNKSILLYQDLQANSEKTKKYEHQNDGILRRLDRLGQHRGGMQEAPQHDNSTTRRTRLAVEHGKISHKAYTTHKVVGLNLGPGIRKDCSTPRKEQGNPRHSEELRKQQSYHTKTDGKFLGKAKLCKQCYSLGKAHDQSNILLDGGQHRDCNKRHARSDNGSTRPTLTTLETDRTCQTGSIIHKETQNKFGNDRCIQTRIRSSLEGSNFARTMVPTAKEPTYQHSRTVNSPEGINCMGQGMVQFRGKILIRQHDSGSMLKETRIPSVPSPSRNSQEDQPDSNILQLRHFSGIHSRHNERESGCTIQKEYNSRGMEIRHEIISEHQQEIWPSGDRLMCHSRQQTTAEIHFPISSRTSSSPEHTGNGLGEVGEEIHLPPNETNSHIASSSTEVRNFNNFNCSIMADTGPPHSIIKHLQQTREDKGVQTIPDSKRKGGSTSTTRVLQLTRVELLQWKLGKELGEEIARIIPLRFSNSSILLYENYWNYFKQYVANNIPCIINKKFVLNYLLYLFHKPLAPNTIM</sequence>
<feature type="compositionally biased region" description="Basic residues" evidence="1">
    <location>
        <begin position="1"/>
        <end position="13"/>
    </location>
</feature>
<accession>A0A821SRH5</accession>
<protein>
    <submittedName>
        <fullName evidence="2">Uncharacterized protein</fullName>
    </submittedName>
</protein>
<feature type="non-terminal residue" evidence="2">
    <location>
        <position position="672"/>
    </location>
</feature>
<evidence type="ECO:0000313" key="3">
    <source>
        <dbReference type="Proteomes" id="UP000663838"/>
    </source>
</evidence>
<feature type="region of interest" description="Disordered" evidence="1">
    <location>
        <begin position="568"/>
        <end position="589"/>
    </location>
</feature>
<feature type="region of interest" description="Disordered" evidence="1">
    <location>
        <begin position="1"/>
        <end position="22"/>
    </location>
</feature>
<feature type="region of interest" description="Disordered" evidence="1">
    <location>
        <begin position="234"/>
        <end position="265"/>
    </location>
</feature>
<evidence type="ECO:0000256" key="1">
    <source>
        <dbReference type="SAM" id="MobiDB-lite"/>
    </source>
</evidence>
<gene>
    <name evidence="2" type="ORF">TOA249_LOCUS27935</name>
</gene>
<dbReference type="EMBL" id="CAJOBS010003706">
    <property type="protein sequence ID" value="CAF4864022.1"/>
    <property type="molecule type" value="Genomic_DNA"/>
</dbReference>
<dbReference type="AlphaFoldDB" id="A0A821SRH5"/>
<reference evidence="2" key="1">
    <citation type="submission" date="2021-02" db="EMBL/GenBank/DDBJ databases">
        <authorList>
            <person name="Nowell W R."/>
        </authorList>
    </citation>
    <scope>NUCLEOTIDE SEQUENCE</scope>
</reference>
<comment type="caution">
    <text evidence="2">The sequence shown here is derived from an EMBL/GenBank/DDBJ whole genome shotgun (WGS) entry which is preliminary data.</text>
</comment>
<dbReference type="PANTHER" id="PTHR33066">
    <property type="entry name" value="INTEGRASE_SAM-LIKE_N DOMAIN-CONTAINING PROTEIN"/>
    <property type="match status" value="1"/>
</dbReference>
<feature type="region of interest" description="Disordered" evidence="1">
    <location>
        <begin position="407"/>
        <end position="433"/>
    </location>
</feature>
<organism evidence="2 3">
    <name type="scientific">Rotaria socialis</name>
    <dbReference type="NCBI Taxonomy" id="392032"/>
    <lineage>
        <taxon>Eukaryota</taxon>
        <taxon>Metazoa</taxon>
        <taxon>Spiralia</taxon>
        <taxon>Gnathifera</taxon>
        <taxon>Rotifera</taxon>
        <taxon>Eurotatoria</taxon>
        <taxon>Bdelloidea</taxon>
        <taxon>Philodinida</taxon>
        <taxon>Philodinidae</taxon>
        <taxon>Rotaria</taxon>
    </lineage>
</organism>
<dbReference type="Proteomes" id="UP000663838">
    <property type="component" value="Unassembled WGS sequence"/>
</dbReference>
<name>A0A821SRH5_9BILA</name>
<dbReference type="PANTHER" id="PTHR33066:SF2">
    <property type="entry name" value="FILAGGRIN-2-LIKE"/>
    <property type="match status" value="1"/>
</dbReference>
<evidence type="ECO:0000313" key="2">
    <source>
        <dbReference type="EMBL" id="CAF4864022.1"/>
    </source>
</evidence>